<evidence type="ECO:0000256" key="3">
    <source>
        <dbReference type="ARBA" id="ARBA00012054"/>
    </source>
</evidence>
<dbReference type="PANTHER" id="PTHR43442">
    <property type="entry name" value="GLUCONOKINASE-RELATED"/>
    <property type="match status" value="1"/>
</dbReference>
<evidence type="ECO:0000256" key="2">
    <source>
        <dbReference type="ARBA" id="ARBA00008420"/>
    </source>
</evidence>
<proteinExistence type="inferred from homology"/>
<dbReference type="Proteomes" id="UP001163831">
    <property type="component" value="Chromosome"/>
</dbReference>
<keyword evidence="4 9" id="KW-0808">Transferase</keyword>
<dbReference type="InterPro" id="IPR027417">
    <property type="entry name" value="P-loop_NTPase"/>
</dbReference>
<gene>
    <name evidence="10" type="ORF">N5W20_05085</name>
</gene>
<keyword evidence="11" id="KW-1185">Reference proteome</keyword>
<comment type="pathway">
    <text evidence="1">Carbohydrate acid metabolism.</text>
</comment>
<dbReference type="EMBL" id="CP107052">
    <property type="protein sequence ID" value="UYH50506.1"/>
    <property type="molecule type" value="Genomic_DNA"/>
</dbReference>
<evidence type="ECO:0000256" key="1">
    <source>
        <dbReference type="ARBA" id="ARBA00004761"/>
    </source>
</evidence>
<dbReference type="RefSeq" id="WP_319806090.1">
    <property type="nucleotide sequence ID" value="NZ_CP107052.1"/>
</dbReference>
<keyword evidence="6 9" id="KW-0418">Kinase</keyword>
<dbReference type="SUPFAM" id="SSF52540">
    <property type="entry name" value="P-loop containing nucleoside triphosphate hydrolases"/>
    <property type="match status" value="1"/>
</dbReference>
<keyword evidence="5 9" id="KW-0547">Nucleotide-binding</keyword>
<dbReference type="NCBIfam" id="TIGR01313">
    <property type="entry name" value="therm_gnt_kin"/>
    <property type="match status" value="1"/>
</dbReference>
<dbReference type="CDD" id="cd02021">
    <property type="entry name" value="GntK"/>
    <property type="match status" value="1"/>
</dbReference>
<dbReference type="InterPro" id="IPR006001">
    <property type="entry name" value="Therm_gnt_kin"/>
</dbReference>
<comment type="catalytic activity">
    <reaction evidence="8 9">
        <text>D-gluconate + ATP = 6-phospho-D-gluconate + ADP + H(+)</text>
        <dbReference type="Rhea" id="RHEA:19433"/>
        <dbReference type="ChEBI" id="CHEBI:15378"/>
        <dbReference type="ChEBI" id="CHEBI:18391"/>
        <dbReference type="ChEBI" id="CHEBI:30616"/>
        <dbReference type="ChEBI" id="CHEBI:58759"/>
        <dbReference type="ChEBI" id="CHEBI:456216"/>
        <dbReference type="EC" id="2.7.1.12"/>
    </reaction>
</comment>
<evidence type="ECO:0000313" key="10">
    <source>
        <dbReference type="EMBL" id="UYH50506.1"/>
    </source>
</evidence>
<dbReference type="EC" id="2.7.1.12" evidence="3 9"/>
<dbReference type="Gene3D" id="3.40.50.300">
    <property type="entry name" value="P-loop containing nucleotide triphosphate hydrolases"/>
    <property type="match status" value="1"/>
</dbReference>
<reference evidence="10" key="1">
    <citation type="submission" date="2022-10" db="EMBL/GenBank/DDBJ databases">
        <title>Candidatus Kirkpatrella diaphorinas gen. nov., sp. nov., an uncultured endosymbiont identified in a population of Diaphorina citri from Hawaii.</title>
        <authorList>
            <person name="Henry E.M."/>
            <person name="Carlson C.R."/>
            <person name="Kuo Y.-W."/>
        </authorList>
    </citation>
    <scope>NUCLEOTIDE SEQUENCE</scope>
    <source>
        <strain evidence="10">CADCRV1</strain>
    </source>
</reference>
<name>A0ABY6GII2_9PROT</name>
<evidence type="ECO:0000256" key="4">
    <source>
        <dbReference type="ARBA" id="ARBA00022679"/>
    </source>
</evidence>
<dbReference type="PANTHER" id="PTHR43442:SF3">
    <property type="entry name" value="GLUCONOKINASE-RELATED"/>
    <property type="match status" value="1"/>
</dbReference>
<comment type="similarity">
    <text evidence="2 9">Belongs to the gluconokinase GntK/GntV family.</text>
</comment>
<evidence type="ECO:0000256" key="9">
    <source>
        <dbReference type="RuleBase" id="RU363066"/>
    </source>
</evidence>
<evidence type="ECO:0000256" key="5">
    <source>
        <dbReference type="ARBA" id="ARBA00022741"/>
    </source>
</evidence>
<evidence type="ECO:0000256" key="6">
    <source>
        <dbReference type="ARBA" id="ARBA00022777"/>
    </source>
</evidence>
<evidence type="ECO:0000313" key="11">
    <source>
        <dbReference type="Proteomes" id="UP001163831"/>
    </source>
</evidence>
<evidence type="ECO:0000256" key="8">
    <source>
        <dbReference type="ARBA" id="ARBA00048090"/>
    </source>
</evidence>
<organism evidence="10 11">
    <name type="scientific">Candidatus Kirkpatrickella diaphorinae</name>
    <dbReference type="NCBI Taxonomy" id="2984322"/>
    <lineage>
        <taxon>Bacteria</taxon>
        <taxon>Pseudomonadati</taxon>
        <taxon>Pseudomonadota</taxon>
        <taxon>Alphaproteobacteria</taxon>
        <taxon>Acetobacterales</taxon>
        <taxon>Acetobacteraceae</taxon>
        <taxon>Candidatus Kirkpatrickella</taxon>
    </lineage>
</organism>
<sequence length="179" mass="20153">MERYASKLVVVMGVTGTGKSAIAKALSTAFDWPFQEGDDLHGPANIEKMSHGIPLTDEDRWPWLERCHQWLRQHRETGGVLTCSALKRAYRDALRQDLDLTFLYLWAPQAALEDRLKHRQHHFMPASLVPSQLRTLEPPSEDEPVIPVDASPPKDVVCRDAIDAVRTQLIGEARPVLGL</sequence>
<protein>
    <recommendedName>
        <fullName evidence="3 9">Gluconokinase</fullName>
        <ecNumber evidence="3 9">2.7.1.12</ecNumber>
    </recommendedName>
</protein>
<evidence type="ECO:0000256" key="7">
    <source>
        <dbReference type="ARBA" id="ARBA00022840"/>
    </source>
</evidence>
<accession>A0ABY6GII2</accession>
<keyword evidence="7 9" id="KW-0067">ATP-binding</keyword>